<protein>
    <submittedName>
        <fullName evidence="4">Response regulator</fullName>
    </submittedName>
</protein>
<dbReference type="Gene3D" id="3.40.50.2300">
    <property type="match status" value="1"/>
</dbReference>
<dbReference type="InterPro" id="IPR050595">
    <property type="entry name" value="Bact_response_regulator"/>
</dbReference>
<keyword evidence="1 2" id="KW-0597">Phosphoprotein</keyword>
<keyword evidence="5" id="KW-1185">Reference proteome</keyword>
<dbReference type="InterPro" id="IPR011006">
    <property type="entry name" value="CheY-like_superfamily"/>
</dbReference>
<sequence>MFVFMKTILVIEDNDEIRENTAELLMLHRYRVLTAANGKAGFVLAKSSTPDLILCDMMMPETDGLYFIKQAKSDASLQHTPIVFFSAGTASLVVQKKLITEGNAFLQKPFLEEDLLSTVEQTLAAGQAKTT</sequence>
<dbReference type="OrthoDB" id="9789181at2"/>
<reference evidence="4 5" key="1">
    <citation type="journal article" date="2015" name="Int. J. Syst. Evol. Microbiol.">
        <title>Flavisolibacter ginsenosidimutans sp. nov., with ginsenoside-converting activity isolated from soil used for cultivating ginseng.</title>
        <authorList>
            <person name="Zhao Y."/>
            <person name="Liu Q."/>
            <person name="Kang M.S."/>
            <person name="Jin F."/>
            <person name="Yu H."/>
            <person name="Im W.T."/>
        </authorList>
    </citation>
    <scope>NUCLEOTIDE SEQUENCE [LARGE SCALE GENOMIC DNA]</scope>
    <source>
        <strain evidence="4 5">Gsoil 636</strain>
    </source>
</reference>
<feature type="modified residue" description="4-aspartylphosphate" evidence="2">
    <location>
        <position position="56"/>
    </location>
</feature>
<accession>A0A5B8UGS0</accession>
<dbReference type="GO" id="GO:0000160">
    <property type="term" value="P:phosphorelay signal transduction system"/>
    <property type="evidence" value="ECO:0007669"/>
    <property type="project" value="InterPro"/>
</dbReference>
<dbReference type="KEGG" id="fgg:FSB75_05055"/>
<evidence type="ECO:0000256" key="1">
    <source>
        <dbReference type="ARBA" id="ARBA00022553"/>
    </source>
</evidence>
<evidence type="ECO:0000256" key="2">
    <source>
        <dbReference type="PROSITE-ProRule" id="PRU00169"/>
    </source>
</evidence>
<feature type="domain" description="Response regulatory" evidence="3">
    <location>
        <begin position="7"/>
        <end position="123"/>
    </location>
</feature>
<evidence type="ECO:0000313" key="4">
    <source>
        <dbReference type="EMBL" id="QEC55299.1"/>
    </source>
</evidence>
<dbReference type="SUPFAM" id="SSF52172">
    <property type="entry name" value="CheY-like"/>
    <property type="match status" value="1"/>
</dbReference>
<dbReference type="AlphaFoldDB" id="A0A5B8UGS0"/>
<proteinExistence type="predicted"/>
<dbReference type="InterPro" id="IPR001789">
    <property type="entry name" value="Sig_transdc_resp-reg_receiver"/>
</dbReference>
<dbReference type="PANTHER" id="PTHR44591:SF3">
    <property type="entry name" value="RESPONSE REGULATORY DOMAIN-CONTAINING PROTEIN"/>
    <property type="match status" value="1"/>
</dbReference>
<dbReference type="Pfam" id="PF00072">
    <property type="entry name" value="Response_reg"/>
    <property type="match status" value="1"/>
</dbReference>
<dbReference type="EMBL" id="CP042433">
    <property type="protein sequence ID" value="QEC55299.1"/>
    <property type="molecule type" value="Genomic_DNA"/>
</dbReference>
<name>A0A5B8UGS0_9BACT</name>
<dbReference type="PROSITE" id="PS50110">
    <property type="entry name" value="RESPONSE_REGULATORY"/>
    <property type="match status" value="1"/>
</dbReference>
<organism evidence="4 5">
    <name type="scientific">Flavisolibacter ginsenosidimutans</name>
    <dbReference type="NCBI Taxonomy" id="661481"/>
    <lineage>
        <taxon>Bacteria</taxon>
        <taxon>Pseudomonadati</taxon>
        <taxon>Bacteroidota</taxon>
        <taxon>Chitinophagia</taxon>
        <taxon>Chitinophagales</taxon>
        <taxon>Chitinophagaceae</taxon>
        <taxon>Flavisolibacter</taxon>
    </lineage>
</organism>
<dbReference type="SMART" id="SM00448">
    <property type="entry name" value="REC"/>
    <property type="match status" value="1"/>
</dbReference>
<gene>
    <name evidence="4" type="ORF">FSB75_05055</name>
</gene>
<dbReference type="Proteomes" id="UP000321204">
    <property type="component" value="Chromosome"/>
</dbReference>
<evidence type="ECO:0000313" key="5">
    <source>
        <dbReference type="Proteomes" id="UP000321204"/>
    </source>
</evidence>
<dbReference type="PANTHER" id="PTHR44591">
    <property type="entry name" value="STRESS RESPONSE REGULATOR PROTEIN 1"/>
    <property type="match status" value="1"/>
</dbReference>
<evidence type="ECO:0000259" key="3">
    <source>
        <dbReference type="PROSITE" id="PS50110"/>
    </source>
</evidence>